<protein>
    <submittedName>
        <fullName evidence="2">Uncharacterized protein</fullName>
    </submittedName>
</protein>
<gene>
    <name evidence="2" type="ORF">Psal009_02040</name>
</gene>
<keyword evidence="3" id="KW-1185">Reference proteome</keyword>
<keyword evidence="1" id="KW-0812">Transmembrane</keyword>
<dbReference type="AlphaFoldDB" id="A0A9Q6LL05"/>
<dbReference type="RefSeq" id="WP_230383255.1">
    <property type="nucleotide sequence ID" value="NZ_CP038893.1"/>
</dbReference>
<sequence>MLEFLSHNCKEKASFFLIVFFNLLILCQKLLIQRYNTILAIFGGLGIGSLLNTLITHFTNQKSKKEERRYEEKKTAYVGLLTSIHDAAIRGSDKNSKAYALWQAKCQIFGSDKVVRFSQEMQETNNGPKELRDKAFQGLLNAIRQDLYDS</sequence>
<evidence type="ECO:0000313" key="3">
    <source>
        <dbReference type="Proteomes" id="UP000422232"/>
    </source>
</evidence>
<evidence type="ECO:0000256" key="1">
    <source>
        <dbReference type="SAM" id="Phobius"/>
    </source>
</evidence>
<keyword evidence="1" id="KW-1133">Transmembrane helix</keyword>
<dbReference type="Proteomes" id="UP000422232">
    <property type="component" value="Chromosome"/>
</dbReference>
<keyword evidence="1" id="KW-0472">Membrane</keyword>
<organism evidence="2 3">
    <name type="scientific">Piscirickettsia salmonis</name>
    <dbReference type="NCBI Taxonomy" id="1238"/>
    <lineage>
        <taxon>Bacteria</taxon>
        <taxon>Pseudomonadati</taxon>
        <taxon>Pseudomonadota</taxon>
        <taxon>Gammaproteobacteria</taxon>
        <taxon>Thiotrichales</taxon>
        <taxon>Piscirickettsiaceae</taxon>
        <taxon>Piscirickettsia</taxon>
    </lineage>
</organism>
<feature type="transmembrane region" description="Helical" evidence="1">
    <location>
        <begin position="38"/>
        <end position="59"/>
    </location>
</feature>
<feature type="transmembrane region" description="Helical" evidence="1">
    <location>
        <begin position="12"/>
        <end position="32"/>
    </location>
</feature>
<evidence type="ECO:0000313" key="2">
    <source>
        <dbReference type="EMBL" id="QGO06136.1"/>
    </source>
</evidence>
<name>A0A9Q6LL05_PISSA</name>
<accession>A0A9Q6LL05</accession>
<dbReference type="EMBL" id="CP038908">
    <property type="protein sequence ID" value="QGO06136.1"/>
    <property type="molecule type" value="Genomic_DNA"/>
</dbReference>
<reference evidence="2 3" key="1">
    <citation type="submission" date="2019-04" db="EMBL/GenBank/DDBJ databases">
        <title>Complete genome sequencing of Piscirickettsia salmonis strain Psal-009.</title>
        <authorList>
            <person name="Schober I."/>
            <person name="Bunk B."/>
            <person name="Sproer C."/>
            <person name="Carril G.P."/>
            <person name="Riedel T."/>
            <person name="Flores-Herrera P.A."/>
            <person name="Nourdin-Galindo G."/>
            <person name="Marshall S.H."/>
            <person name="Overmann J."/>
        </authorList>
    </citation>
    <scope>NUCLEOTIDE SEQUENCE [LARGE SCALE GENOMIC DNA]</scope>
    <source>
        <strain evidence="2 3">Psal-009</strain>
    </source>
</reference>
<proteinExistence type="predicted"/>